<evidence type="ECO:0000313" key="3">
    <source>
        <dbReference type="Proteomes" id="UP000233440"/>
    </source>
</evidence>
<dbReference type="InterPro" id="IPR034660">
    <property type="entry name" value="DinB/YfiT-like"/>
</dbReference>
<dbReference type="Proteomes" id="UP000233440">
    <property type="component" value="Unassembled WGS sequence"/>
</dbReference>
<dbReference type="Gene3D" id="1.20.120.450">
    <property type="entry name" value="dinb family like domain"/>
    <property type="match status" value="1"/>
</dbReference>
<evidence type="ECO:0000313" key="2">
    <source>
        <dbReference type="EMBL" id="PKR84663.1"/>
    </source>
</evidence>
<keyword evidence="3" id="KW-1185">Reference proteome</keyword>
<dbReference type="AlphaFoldDB" id="A0A2N3LJE7"/>
<protein>
    <submittedName>
        <fullName evidence="2">DinB family protein</fullName>
    </submittedName>
</protein>
<dbReference type="SUPFAM" id="SSF109854">
    <property type="entry name" value="DinB/YfiT-like putative metalloenzymes"/>
    <property type="match status" value="1"/>
</dbReference>
<comment type="caution">
    <text evidence="2">The sequence shown here is derived from an EMBL/GenBank/DDBJ whole genome shotgun (WGS) entry which is preliminary data.</text>
</comment>
<feature type="domain" description="DinB-like" evidence="1">
    <location>
        <begin position="30"/>
        <end position="165"/>
    </location>
</feature>
<dbReference type="OrthoDB" id="9793216at2"/>
<reference evidence="2 3" key="1">
    <citation type="submission" date="2017-11" db="EMBL/GenBank/DDBJ databases">
        <title>Bacillus camelliae sp. nov., isolated from pu'er tea.</title>
        <authorList>
            <person name="Niu L."/>
        </authorList>
    </citation>
    <scope>NUCLEOTIDE SEQUENCE [LARGE SCALE GENOMIC DNA]</scope>
    <source>
        <strain evidence="2 3">7578-1</strain>
    </source>
</reference>
<name>A0A2N3LJE7_9BACI</name>
<gene>
    <name evidence="2" type="ORF">CWO92_13215</name>
</gene>
<dbReference type="Pfam" id="PF12867">
    <property type="entry name" value="DinB_2"/>
    <property type="match status" value="1"/>
</dbReference>
<evidence type="ECO:0000259" key="1">
    <source>
        <dbReference type="Pfam" id="PF12867"/>
    </source>
</evidence>
<dbReference type="InterPro" id="IPR024775">
    <property type="entry name" value="DinB-like"/>
</dbReference>
<dbReference type="EMBL" id="PIQO01000009">
    <property type="protein sequence ID" value="PKR84663.1"/>
    <property type="molecule type" value="Genomic_DNA"/>
</dbReference>
<organism evidence="2 3">
    <name type="scientific">Heyndrickxia camelliae</name>
    <dbReference type="NCBI Taxonomy" id="1707093"/>
    <lineage>
        <taxon>Bacteria</taxon>
        <taxon>Bacillati</taxon>
        <taxon>Bacillota</taxon>
        <taxon>Bacilli</taxon>
        <taxon>Bacillales</taxon>
        <taxon>Bacillaceae</taxon>
        <taxon>Heyndrickxia</taxon>
    </lineage>
</organism>
<sequence>MKKRPETNEYNPYYLTYINLVGEGDIVDILSQQIKETVEQLKGLTEEQAHFRYAPDKWTIKEVIGHIADTERIMSYRLLSFARGEKMTLPGFNEADYVHYAAFNHLAIEELLENLKAVRYSTIHLLNGLEEEAWLRRGNANGSDATVRAIAYIIAGHELHHRNIIQQRYL</sequence>
<dbReference type="RefSeq" id="WP_101354687.1">
    <property type="nucleotide sequence ID" value="NZ_PIQO01000009.1"/>
</dbReference>
<accession>A0A2N3LJE7</accession>
<proteinExistence type="predicted"/>